<sequence length="248" mass="28145">MVVIQAIVSSEMIATTNNEFCMMSGNSLHYVAPVSLITGNDDEQQMAILAQENRLLFGDDEFDRWVGVGEICQAIDNIVEIERETGFFKGKTVLEVGFTSGLPSVYAMKHGAKSVTIYNESNSLMDAYVKPTMRRNNLNENVEYLIGDFENLKTILENRKFDVIIAPEMVNTKLSYFEESHDILDQILADDGIIFFSGRTHYNNCDGNMPAMLDLIKSKNRFDVIDRSQLFTNQTVPRKIVQLSRKFI</sequence>
<organism evidence="1 2">
    <name type="scientific">Panagrolaimus sp. JU765</name>
    <dbReference type="NCBI Taxonomy" id="591449"/>
    <lineage>
        <taxon>Eukaryota</taxon>
        <taxon>Metazoa</taxon>
        <taxon>Ecdysozoa</taxon>
        <taxon>Nematoda</taxon>
        <taxon>Chromadorea</taxon>
        <taxon>Rhabditida</taxon>
        <taxon>Tylenchina</taxon>
        <taxon>Panagrolaimomorpha</taxon>
        <taxon>Panagrolaimoidea</taxon>
        <taxon>Panagrolaimidae</taxon>
        <taxon>Panagrolaimus</taxon>
    </lineage>
</organism>
<dbReference type="Proteomes" id="UP000887576">
    <property type="component" value="Unplaced"/>
</dbReference>
<evidence type="ECO:0000313" key="2">
    <source>
        <dbReference type="WBParaSite" id="JU765_v2.g5316.t1"/>
    </source>
</evidence>
<reference evidence="2" key="1">
    <citation type="submission" date="2022-11" db="UniProtKB">
        <authorList>
            <consortium name="WormBaseParasite"/>
        </authorList>
    </citation>
    <scope>IDENTIFICATION</scope>
</reference>
<accession>A0AC34RBC8</accession>
<proteinExistence type="predicted"/>
<protein>
    <submittedName>
        <fullName evidence="2">Uncharacterized protein</fullName>
    </submittedName>
</protein>
<name>A0AC34RBC8_9BILA</name>
<evidence type="ECO:0000313" key="1">
    <source>
        <dbReference type="Proteomes" id="UP000887576"/>
    </source>
</evidence>
<dbReference type="WBParaSite" id="JU765_v2.g5316.t1">
    <property type="protein sequence ID" value="JU765_v2.g5316.t1"/>
    <property type="gene ID" value="JU765_v2.g5316"/>
</dbReference>